<protein>
    <submittedName>
        <fullName evidence="1">Uncharacterized protein</fullName>
    </submittedName>
</protein>
<name>A0A9J5Z2S5_SOLCO</name>
<proteinExistence type="predicted"/>
<dbReference type="EMBL" id="JACXVP010000005">
    <property type="protein sequence ID" value="KAG5605724.1"/>
    <property type="molecule type" value="Genomic_DNA"/>
</dbReference>
<accession>A0A9J5Z2S5</accession>
<reference evidence="1 2" key="1">
    <citation type="submission" date="2020-09" db="EMBL/GenBank/DDBJ databases">
        <title>De no assembly of potato wild relative species, Solanum commersonii.</title>
        <authorList>
            <person name="Cho K."/>
        </authorList>
    </citation>
    <scope>NUCLEOTIDE SEQUENCE [LARGE SCALE GENOMIC DNA]</scope>
    <source>
        <strain evidence="1">LZ3.2</strain>
        <tissue evidence="1">Leaf</tissue>
    </source>
</reference>
<comment type="caution">
    <text evidence="1">The sequence shown here is derived from an EMBL/GenBank/DDBJ whole genome shotgun (WGS) entry which is preliminary data.</text>
</comment>
<sequence>MSTHSLDHQSSGLGFATSLSGKPKIHEWLCICNYEPFRLNHNHKTSKKSAGGCFGEVSRCYRMTSATRPSSVSSPFRTCLQHLHILDHWVGFAYWNKGQSKTLRSTIQKGCLKQCYKDPIMNIHNKIQITYAQINCVLNDSSCDTPFPEILVLAILATCASSSSTKNQESEATLTLKKRNTMHIKNVFLRLVLGMSGKKKR</sequence>
<evidence type="ECO:0000313" key="2">
    <source>
        <dbReference type="Proteomes" id="UP000824120"/>
    </source>
</evidence>
<dbReference type="AlphaFoldDB" id="A0A9J5Z2S5"/>
<dbReference type="Proteomes" id="UP000824120">
    <property type="component" value="Chromosome 5"/>
</dbReference>
<evidence type="ECO:0000313" key="1">
    <source>
        <dbReference type="EMBL" id="KAG5605724.1"/>
    </source>
</evidence>
<gene>
    <name evidence="1" type="ORF">H5410_027216</name>
</gene>
<keyword evidence="2" id="KW-1185">Reference proteome</keyword>
<organism evidence="1 2">
    <name type="scientific">Solanum commersonii</name>
    <name type="common">Commerson's wild potato</name>
    <name type="synonym">Commerson's nightshade</name>
    <dbReference type="NCBI Taxonomy" id="4109"/>
    <lineage>
        <taxon>Eukaryota</taxon>
        <taxon>Viridiplantae</taxon>
        <taxon>Streptophyta</taxon>
        <taxon>Embryophyta</taxon>
        <taxon>Tracheophyta</taxon>
        <taxon>Spermatophyta</taxon>
        <taxon>Magnoliopsida</taxon>
        <taxon>eudicotyledons</taxon>
        <taxon>Gunneridae</taxon>
        <taxon>Pentapetalae</taxon>
        <taxon>asterids</taxon>
        <taxon>lamiids</taxon>
        <taxon>Solanales</taxon>
        <taxon>Solanaceae</taxon>
        <taxon>Solanoideae</taxon>
        <taxon>Solaneae</taxon>
        <taxon>Solanum</taxon>
    </lineage>
</organism>